<dbReference type="Proteomes" id="UP000762676">
    <property type="component" value="Unassembled WGS sequence"/>
</dbReference>
<reference evidence="1 2" key="1">
    <citation type="journal article" date="2021" name="Elife">
        <title>Chloroplast acquisition without the gene transfer in kleptoplastic sea slugs, Plakobranchus ocellatus.</title>
        <authorList>
            <person name="Maeda T."/>
            <person name="Takahashi S."/>
            <person name="Yoshida T."/>
            <person name="Shimamura S."/>
            <person name="Takaki Y."/>
            <person name="Nagai Y."/>
            <person name="Toyoda A."/>
            <person name="Suzuki Y."/>
            <person name="Arimoto A."/>
            <person name="Ishii H."/>
            <person name="Satoh N."/>
            <person name="Nishiyama T."/>
            <person name="Hasebe M."/>
            <person name="Maruyama T."/>
            <person name="Minagawa J."/>
            <person name="Obokata J."/>
            <person name="Shigenobu S."/>
        </authorList>
    </citation>
    <scope>NUCLEOTIDE SEQUENCE [LARGE SCALE GENOMIC DNA]</scope>
</reference>
<comment type="caution">
    <text evidence="1">The sequence shown here is derived from an EMBL/GenBank/DDBJ whole genome shotgun (WGS) entry which is preliminary data.</text>
</comment>
<dbReference type="EMBL" id="BMAT01011320">
    <property type="protein sequence ID" value="GFR70424.1"/>
    <property type="molecule type" value="Genomic_DNA"/>
</dbReference>
<dbReference type="AlphaFoldDB" id="A0AAV4FAX4"/>
<proteinExistence type="predicted"/>
<name>A0AAV4FAX4_9GAST</name>
<protein>
    <submittedName>
        <fullName evidence="1">Uncharacterized protein</fullName>
    </submittedName>
</protein>
<accession>A0AAV4FAX4</accession>
<sequence length="131" mass="15014">MSVWRHGLMLGSRLLDQEVRVPSPGLTGPRESLFVQRLSSQSDVQRVLNYTRRFVVKQPYCRIAYVKDSSQLGAENLYGSTLHLGQVDHYRGRCIFLHSSRFSVADSPLLWTLRTHLDADLPIIQIKSVLY</sequence>
<keyword evidence="2" id="KW-1185">Reference proteome</keyword>
<evidence type="ECO:0000313" key="2">
    <source>
        <dbReference type="Proteomes" id="UP000762676"/>
    </source>
</evidence>
<evidence type="ECO:0000313" key="1">
    <source>
        <dbReference type="EMBL" id="GFR70424.1"/>
    </source>
</evidence>
<organism evidence="1 2">
    <name type="scientific">Elysia marginata</name>
    <dbReference type="NCBI Taxonomy" id="1093978"/>
    <lineage>
        <taxon>Eukaryota</taxon>
        <taxon>Metazoa</taxon>
        <taxon>Spiralia</taxon>
        <taxon>Lophotrochozoa</taxon>
        <taxon>Mollusca</taxon>
        <taxon>Gastropoda</taxon>
        <taxon>Heterobranchia</taxon>
        <taxon>Euthyneura</taxon>
        <taxon>Panpulmonata</taxon>
        <taxon>Sacoglossa</taxon>
        <taxon>Placobranchoidea</taxon>
        <taxon>Plakobranchidae</taxon>
        <taxon>Elysia</taxon>
    </lineage>
</organism>
<gene>
    <name evidence="1" type="ORF">ElyMa_005653000</name>
</gene>